<accession>A0A9N9PFX0</accession>
<sequence>ILSTSSRNRHLQTPQDSYHAVAGKIQKLLECTLNLLNNKGKNQF</sequence>
<proteinExistence type="predicted"/>
<protein>
    <submittedName>
        <fullName evidence="1">8820_t:CDS:1</fullName>
    </submittedName>
</protein>
<evidence type="ECO:0000313" key="1">
    <source>
        <dbReference type="EMBL" id="CAG8822467.1"/>
    </source>
</evidence>
<feature type="non-terminal residue" evidence="1">
    <location>
        <position position="44"/>
    </location>
</feature>
<keyword evidence="2" id="KW-1185">Reference proteome</keyword>
<dbReference type="Proteomes" id="UP000789396">
    <property type="component" value="Unassembled WGS sequence"/>
</dbReference>
<evidence type="ECO:0000313" key="2">
    <source>
        <dbReference type="Proteomes" id="UP000789396"/>
    </source>
</evidence>
<dbReference type="OrthoDB" id="2422019at2759"/>
<comment type="caution">
    <text evidence="1">The sequence shown here is derived from an EMBL/GenBank/DDBJ whole genome shotgun (WGS) entry which is preliminary data.</text>
</comment>
<name>A0A9N9PFX0_9GLOM</name>
<organism evidence="1 2">
    <name type="scientific">Racocetra fulgida</name>
    <dbReference type="NCBI Taxonomy" id="60492"/>
    <lineage>
        <taxon>Eukaryota</taxon>
        <taxon>Fungi</taxon>
        <taxon>Fungi incertae sedis</taxon>
        <taxon>Mucoromycota</taxon>
        <taxon>Glomeromycotina</taxon>
        <taxon>Glomeromycetes</taxon>
        <taxon>Diversisporales</taxon>
        <taxon>Gigasporaceae</taxon>
        <taxon>Racocetra</taxon>
    </lineage>
</organism>
<feature type="non-terminal residue" evidence="1">
    <location>
        <position position="1"/>
    </location>
</feature>
<dbReference type="AlphaFoldDB" id="A0A9N9PFX0"/>
<gene>
    <name evidence="1" type="ORF">RFULGI_LOCUS19766</name>
</gene>
<reference evidence="1" key="1">
    <citation type="submission" date="2021-06" db="EMBL/GenBank/DDBJ databases">
        <authorList>
            <person name="Kallberg Y."/>
            <person name="Tangrot J."/>
            <person name="Rosling A."/>
        </authorList>
    </citation>
    <scope>NUCLEOTIDE SEQUENCE</scope>
    <source>
        <strain evidence="1">IN212</strain>
    </source>
</reference>
<dbReference type="EMBL" id="CAJVPZ010102193">
    <property type="protein sequence ID" value="CAG8822467.1"/>
    <property type="molecule type" value="Genomic_DNA"/>
</dbReference>